<dbReference type="SUPFAM" id="SSF53850">
    <property type="entry name" value="Periplasmic binding protein-like II"/>
    <property type="match status" value="1"/>
</dbReference>
<dbReference type="AlphaFoldDB" id="A0A6L7I1M7"/>
<proteinExistence type="inferred from homology"/>
<dbReference type="PRINTS" id="PR00039">
    <property type="entry name" value="HTHLYSR"/>
</dbReference>
<evidence type="ECO:0000256" key="4">
    <source>
        <dbReference type="ARBA" id="ARBA00023163"/>
    </source>
</evidence>
<protein>
    <submittedName>
        <fullName evidence="6">LysR family transcriptional regulator</fullName>
    </submittedName>
</protein>
<dbReference type="Proteomes" id="UP000474778">
    <property type="component" value="Unassembled WGS sequence"/>
</dbReference>
<evidence type="ECO:0000259" key="5">
    <source>
        <dbReference type="PROSITE" id="PS50931"/>
    </source>
</evidence>
<dbReference type="InterPro" id="IPR005119">
    <property type="entry name" value="LysR_subst-bd"/>
</dbReference>
<sequence length="306" mass="34559">MELRHLRHFIALARLKSFSKAANELHLAQPSLSRSIQKMEERLGASLLARDEKQFALTEYGQMVLAQGEQIVSQLEYLESEIKSRQGIAQKRLVIGASPIPLNSIIGPALGGFIRDNPQMLIELKVESWSRLYKMLLKGQLDLFIAETNATLLDQRDNIETCRLPQSNAIFCCRREHPLAQLERVYLPSLRDYPLGVPRAFPDRLREQFDDLLDEDRHDYAGLLKYDQFQPIKASLQGCDLVVLTPDISVQAELASGDLVALEVVGMPDIRANFSVVSMKNRRLSQGAEQFVQALFADHLDRASGF</sequence>
<dbReference type="InterPro" id="IPR000847">
    <property type="entry name" value="LysR_HTH_N"/>
</dbReference>
<dbReference type="FunFam" id="1.10.10.10:FF:000001">
    <property type="entry name" value="LysR family transcriptional regulator"/>
    <property type="match status" value="1"/>
</dbReference>
<dbReference type="SUPFAM" id="SSF46785">
    <property type="entry name" value="Winged helix' DNA-binding domain"/>
    <property type="match status" value="1"/>
</dbReference>
<dbReference type="Pfam" id="PF00126">
    <property type="entry name" value="HTH_1"/>
    <property type="match status" value="1"/>
</dbReference>
<reference evidence="6 7" key="1">
    <citation type="submission" date="2019-12" db="EMBL/GenBank/DDBJ databases">
        <title>Shewanella insulae sp. nov., isolated from a tidal flat.</title>
        <authorList>
            <person name="Yoon J.-H."/>
        </authorList>
    </citation>
    <scope>NUCLEOTIDE SEQUENCE [LARGE SCALE GENOMIC DNA]</scope>
    <source>
        <strain evidence="6 7">JBTF-M18</strain>
    </source>
</reference>
<dbReference type="Pfam" id="PF03466">
    <property type="entry name" value="LysR_substrate"/>
    <property type="match status" value="1"/>
</dbReference>
<evidence type="ECO:0000313" key="6">
    <source>
        <dbReference type="EMBL" id="MXR70457.1"/>
    </source>
</evidence>
<keyword evidence="7" id="KW-1185">Reference proteome</keyword>
<organism evidence="6 7">
    <name type="scientific">Shewanella insulae</name>
    <dbReference type="NCBI Taxonomy" id="2681496"/>
    <lineage>
        <taxon>Bacteria</taxon>
        <taxon>Pseudomonadati</taxon>
        <taxon>Pseudomonadota</taxon>
        <taxon>Gammaproteobacteria</taxon>
        <taxon>Alteromonadales</taxon>
        <taxon>Shewanellaceae</taxon>
        <taxon>Shewanella</taxon>
    </lineage>
</organism>
<accession>A0A6L7I1M7</accession>
<comment type="similarity">
    <text evidence="1">Belongs to the LysR transcriptional regulatory family.</text>
</comment>
<feature type="domain" description="HTH lysR-type" evidence="5">
    <location>
        <begin position="1"/>
        <end position="58"/>
    </location>
</feature>
<dbReference type="InterPro" id="IPR036388">
    <property type="entry name" value="WH-like_DNA-bd_sf"/>
</dbReference>
<gene>
    <name evidence="6" type="ORF">GNT65_17500</name>
</gene>
<comment type="caution">
    <text evidence="6">The sequence shown here is derived from an EMBL/GenBank/DDBJ whole genome shotgun (WGS) entry which is preliminary data.</text>
</comment>
<dbReference type="Gene3D" id="3.40.190.290">
    <property type="match status" value="1"/>
</dbReference>
<dbReference type="EMBL" id="WRPA01000019">
    <property type="protein sequence ID" value="MXR70457.1"/>
    <property type="molecule type" value="Genomic_DNA"/>
</dbReference>
<dbReference type="PANTHER" id="PTHR30126">
    <property type="entry name" value="HTH-TYPE TRANSCRIPTIONAL REGULATOR"/>
    <property type="match status" value="1"/>
</dbReference>
<keyword evidence="3" id="KW-0238">DNA-binding</keyword>
<name>A0A6L7I1M7_9GAMM</name>
<dbReference type="Gene3D" id="1.10.10.10">
    <property type="entry name" value="Winged helix-like DNA-binding domain superfamily/Winged helix DNA-binding domain"/>
    <property type="match status" value="1"/>
</dbReference>
<dbReference type="CDD" id="cd05466">
    <property type="entry name" value="PBP2_LTTR_substrate"/>
    <property type="match status" value="1"/>
</dbReference>
<keyword evidence="2" id="KW-0805">Transcription regulation</keyword>
<evidence type="ECO:0000256" key="2">
    <source>
        <dbReference type="ARBA" id="ARBA00023015"/>
    </source>
</evidence>
<dbReference type="RefSeq" id="WP_160798482.1">
    <property type="nucleotide sequence ID" value="NZ_WRPA01000019.1"/>
</dbReference>
<keyword evidence="4" id="KW-0804">Transcription</keyword>
<dbReference type="GO" id="GO:0000976">
    <property type="term" value="F:transcription cis-regulatory region binding"/>
    <property type="evidence" value="ECO:0007669"/>
    <property type="project" value="TreeGrafter"/>
</dbReference>
<evidence type="ECO:0000313" key="7">
    <source>
        <dbReference type="Proteomes" id="UP000474778"/>
    </source>
</evidence>
<dbReference type="PANTHER" id="PTHR30126:SF98">
    <property type="entry name" value="HTH-TYPE TRANSCRIPTIONAL ACTIVATOR BAUR"/>
    <property type="match status" value="1"/>
</dbReference>
<evidence type="ECO:0000256" key="1">
    <source>
        <dbReference type="ARBA" id="ARBA00009437"/>
    </source>
</evidence>
<dbReference type="PROSITE" id="PS50931">
    <property type="entry name" value="HTH_LYSR"/>
    <property type="match status" value="1"/>
</dbReference>
<dbReference type="GO" id="GO:0003700">
    <property type="term" value="F:DNA-binding transcription factor activity"/>
    <property type="evidence" value="ECO:0007669"/>
    <property type="project" value="InterPro"/>
</dbReference>
<dbReference type="InterPro" id="IPR036390">
    <property type="entry name" value="WH_DNA-bd_sf"/>
</dbReference>
<evidence type="ECO:0000256" key="3">
    <source>
        <dbReference type="ARBA" id="ARBA00023125"/>
    </source>
</evidence>